<feature type="transmembrane region" description="Helical" evidence="1">
    <location>
        <begin position="73"/>
        <end position="91"/>
    </location>
</feature>
<protein>
    <recommendedName>
        <fullName evidence="4">ATP synthase F0, I subunit</fullName>
    </recommendedName>
</protein>
<dbReference type="AlphaFoldDB" id="E7N110"/>
<feature type="transmembrane region" description="Helical" evidence="1">
    <location>
        <begin position="12"/>
        <end position="29"/>
    </location>
</feature>
<keyword evidence="1" id="KW-0812">Transmembrane</keyword>
<feature type="transmembrane region" description="Helical" evidence="1">
    <location>
        <begin position="97"/>
        <end position="118"/>
    </location>
</feature>
<evidence type="ECO:0000313" key="2">
    <source>
        <dbReference type="EMBL" id="EFW30119.1"/>
    </source>
</evidence>
<comment type="caution">
    <text evidence="2">The sequence shown here is derived from an EMBL/GenBank/DDBJ whole genome shotgun (WGS) entry which is preliminary data.</text>
</comment>
<feature type="transmembrane region" description="Helical" evidence="1">
    <location>
        <begin position="35"/>
        <end position="53"/>
    </location>
</feature>
<accession>E7N110</accession>
<keyword evidence="3" id="KW-1185">Reference proteome</keyword>
<proteinExistence type="predicted"/>
<evidence type="ECO:0000313" key="3">
    <source>
        <dbReference type="Proteomes" id="UP000004633"/>
    </source>
</evidence>
<reference evidence="2 3" key="1">
    <citation type="submission" date="2010-08" db="EMBL/GenBank/DDBJ databases">
        <authorList>
            <person name="Weinstock G."/>
            <person name="Sodergren E."/>
            <person name="Clifton S."/>
            <person name="Fulton L."/>
            <person name="Fulton B."/>
            <person name="Courtney L."/>
            <person name="Fronick C."/>
            <person name="Harrison M."/>
            <person name="Strong C."/>
            <person name="Farmer C."/>
            <person name="Delahaunty K."/>
            <person name="Markovic C."/>
            <person name="Hall O."/>
            <person name="Minx P."/>
            <person name="Tomlinson C."/>
            <person name="Mitreva M."/>
            <person name="Hou S."/>
            <person name="Chen J."/>
            <person name="Wollam A."/>
            <person name="Pepin K.H."/>
            <person name="Johnson M."/>
            <person name="Bhonagiri V."/>
            <person name="Zhang X."/>
            <person name="Suruliraj S."/>
            <person name="Warren W."/>
            <person name="Chinwalla A."/>
            <person name="Mardis E.R."/>
            <person name="Wilson R.K."/>
        </authorList>
    </citation>
    <scope>NUCLEOTIDE SEQUENCE [LARGE SCALE GENOMIC DNA]</scope>
    <source>
        <strain evidence="2 3">F0399</strain>
    </source>
</reference>
<keyword evidence="1" id="KW-1133">Transmembrane helix</keyword>
<dbReference type="STRING" id="749551.HMPREF9555_00661"/>
<evidence type="ECO:0000256" key="1">
    <source>
        <dbReference type="SAM" id="Phobius"/>
    </source>
</evidence>
<name>E7N110_9FIRM</name>
<evidence type="ECO:0008006" key="4">
    <source>
        <dbReference type="Google" id="ProtNLM"/>
    </source>
</evidence>
<dbReference type="EMBL" id="AECV01000008">
    <property type="protein sequence ID" value="EFW30119.1"/>
    <property type="molecule type" value="Genomic_DNA"/>
</dbReference>
<dbReference type="HOGENOM" id="CLU_142197_0_0_9"/>
<dbReference type="RefSeq" id="WP_009349339.1">
    <property type="nucleotide sequence ID" value="NZ_GL638132.1"/>
</dbReference>
<sequence>MKDVLLPVVRRFARTLLLVTISVAALLFAAGEARLIGGVLAGYAAGAAILWGMSYRVWRSAGFPPARARREMLWGLALRLMTLFLILSAAAQISPAVFGAAAGGCLLFYALFMLHLIAAQGSQK</sequence>
<keyword evidence="1" id="KW-0472">Membrane</keyword>
<gene>
    <name evidence="2" type="ORF">HMPREF9555_00661</name>
</gene>
<organism evidence="2 3">
    <name type="scientific">Selenomonas artemidis F0399</name>
    <dbReference type="NCBI Taxonomy" id="749551"/>
    <lineage>
        <taxon>Bacteria</taxon>
        <taxon>Bacillati</taxon>
        <taxon>Bacillota</taxon>
        <taxon>Negativicutes</taxon>
        <taxon>Selenomonadales</taxon>
        <taxon>Selenomonadaceae</taxon>
        <taxon>Selenomonas</taxon>
    </lineage>
</organism>
<dbReference type="Proteomes" id="UP000004633">
    <property type="component" value="Unassembled WGS sequence"/>
</dbReference>